<feature type="transmembrane region" description="Helical" evidence="2">
    <location>
        <begin position="167"/>
        <end position="191"/>
    </location>
</feature>
<organism evidence="4 5">
    <name type="scientific">Parachaetomium inaequale</name>
    <dbReference type="NCBI Taxonomy" id="2588326"/>
    <lineage>
        <taxon>Eukaryota</taxon>
        <taxon>Fungi</taxon>
        <taxon>Dikarya</taxon>
        <taxon>Ascomycota</taxon>
        <taxon>Pezizomycotina</taxon>
        <taxon>Sordariomycetes</taxon>
        <taxon>Sordariomycetidae</taxon>
        <taxon>Sordariales</taxon>
        <taxon>Chaetomiaceae</taxon>
        <taxon>Parachaetomium</taxon>
    </lineage>
</organism>
<dbReference type="AlphaFoldDB" id="A0AAN6P8D2"/>
<evidence type="ECO:0000313" key="5">
    <source>
        <dbReference type="Proteomes" id="UP001303115"/>
    </source>
</evidence>
<feature type="compositionally biased region" description="Basic residues" evidence="1">
    <location>
        <begin position="196"/>
        <end position="211"/>
    </location>
</feature>
<feature type="chain" id="PRO_5042848377" evidence="3">
    <location>
        <begin position="18"/>
        <end position="401"/>
    </location>
</feature>
<feature type="region of interest" description="Disordered" evidence="1">
    <location>
        <begin position="382"/>
        <end position="401"/>
    </location>
</feature>
<feature type="region of interest" description="Disordered" evidence="1">
    <location>
        <begin position="318"/>
        <end position="369"/>
    </location>
</feature>
<feature type="signal peptide" evidence="3">
    <location>
        <begin position="1"/>
        <end position="17"/>
    </location>
</feature>
<keyword evidence="5" id="KW-1185">Reference proteome</keyword>
<dbReference type="EMBL" id="MU854517">
    <property type="protein sequence ID" value="KAK4033648.1"/>
    <property type="molecule type" value="Genomic_DNA"/>
</dbReference>
<keyword evidence="2" id="KW-0472">Membrane</keyword>
<gene>
    <name evidence="4" type="ORF">C8A01DRAFT_39881</name>
</gene>
<feature type="region of interest" description="Disordered" evidence="1">
    <location>
        <begin position="196"/>
        <end position="278"/>
    </location>
</feature>
<feature type="compositionally biased region" description="Basic and acidic residues" evidence="1">
    <location>
        <begin position="390"/>
        <end position="401"/>
    </location>
</feature>
<keyword evidence="2" id="KW-0812">Transmembrane</keyword>
<comment type="caution">
    <text evidence="4">The sequence shown here is derived from an EMBL/GenBank/DDBJ whole genome shotgun (WGS) entry which is preliminary data.</text>
</comment>
<sequence length="401" mass="41913">MLALLAGANVLLSNAAAQSTCYDTWGREDTNQQPCSAPGTDASATTWCCNKGDSCLSNGLCLSPGSNNLMTQQGCTDKDWGGSCNKLCPASNDQKLTAIPLIPCPTSFDSATNAIKFCCGPDPSACCANTSAWITLPAGTIIPSQDTTTSSSSSTSESNTNSSSLKIGLGIGLGIGIPILLVLLAVAYLLAGQPLHSRHRRRQQQRGKRKQGGGGGGGTNTEKTSDTSHTYPPPRWFGQRRKSFGHVDTNTNVRPSTDDDDGGHGGGPRWPGVGEGAHAWPPRVVVAGHGGPGAASTNNVARAMAQWARSPFGFGGMEPPPPSPKEMDGSSSCGGRRGRVRRETPSRLGAAELPSPDMNSGEWEGRGRGWKAGRRVHVAAEEVELPTPDTPERDVERGLGR</sequence>
<keyword evidence="2" id="KW-1133">Transmembrane helix</keyword>
<keyword evidence="3" id="KW-0732">Signal</keyword>
<proteinExistence type="predicted"/>
<reference evidence="5" key="1">
    <citation type="journal article" date="2023" name="Mol. Phylogenet. Evol.">
        <title>Genome-scale phylogeny and comparative genomics of the fungal order Sordariales.</title>
        <authorList>
            <person name="Hensen N."/>
            <person name="Bonometti L."/>
            <person name="Westerberg I."/>
            <person name="Brannstrom I.O."/>
            <person name="Guillou S."/>
            <person name="Cros-Aarteil S."/>
            <person name="Calhoun S."/>
            <person name="Haridas S."/>
            <person name="Kuo A."/>
            <person name="Mondo S."/>
            <person name="Pangilinan J."/>
            <person name="Riley R."/>
            <person name="LaButti K."/>
            <person name="Andreopoulos B."/>
            <person name="Lipzen A."/>
            <person name="Chen C."/>
            <person name="Yan M."/>
            <person name="Daum C."/>
            <person name="Ng V."/>
            <person name="Clum A."/>
            <person name="Steindorff A."/>
            <person name="Ohm R.A."/>
            <person name="Martin F."/>
            <person name="Silar P."/>
            <person name="Natvig D.O."/>
            <person name="Lalanne C."/>
            <person name="Gautier V."/>
            <person name="Ament-Velasquez S.L."/>
            <person name="Kruys A."/>
            <person name="Hutchinson M.I."/>
            <person name="Powell A.J."/>
            <person name="Barry K."/>
            <person name="Miller A.N."/>
            <person name="Grigoriev I.V."/>
            <person name="Debuchy R."/>
            <person name="Gladieux P."/>
            <person name="Hiltunen Thoren M."/>
            <person name="Johannesson H."/>
        </authorList>
    </citation>
    <scope>NUCLEOTIDE SEQUENCE [LARGE SCALE GENOMIC DNA]</scope>
    <source>
        <strain evidence="5">CBS 284.82</strain>
    </source>
</reference>
<protein>
    <submittedName>
        <fullName evidence="4">Uncharacterized protein</fullName>
    </submittedName>
</protein>
<evidence type="ECO:0000256" key="1">
    <source>
        <dbReference type="SAM" id="MobiDB-lite"/>
    </source>
</evidence>
<dbReference type="Proteomes" id="UP001303115">
    <property type="component" value="Unassembled WGS sequence"/>
</dbReference>
<evidence type="ECO:0000256" key="2">
    <source>
        <dbReference type="SAM" id="Phobius"/>
    </source>
</evidence>
<feature type="compositionally biased region" description="Gly residues" evidence="1">
    <location>
        <begin position="264"/>
        <end position="275"/>
    </location>
</feature>
<accession>A0AAN6P8D2</accession>
<evidence type="ECO:0000313" key="4">
    <source>
        <dbReference type="EMBL" id="KAK4033648.1"/>
    </source>
</evidence>
<evidence type="ECO:0000256" key="3">
    <source>
        <dbReference type="SAM" id="SignalP"/>
    </source>
</evidence>
<name>A0AAN6P8D2_9PEZI</name>